<dbReference type="EMBL" id="CAFZ01001873">
    <property type="protein sequence ID" value="CCA77788.1"/>
    <property type="molecule type" value="Genomic_DNA"/>
</dbReference>
<evidence type="ECO:0000256" key="7">
    <source>
        <dbReference type="RuleBase" id="RU364145"/>
    </source>
</evidence>
<comment type="caution">
    <text evidence="8">The sequence shown here is derived from an EMBL/GenBank/DDBJ whole genome shotgun (WGS) entry which is preliminary data.</text>
</comment>
<evidence type="ECO:0000256" key="6">
    <source>
        <dbReference type="ARBA" id="ARBA00023242"/>
    </source>
</evidence>
<dbReference type="Pfam" id="PF07544">
    <property type="entry name" value="Med9"/>
    <property type="match status" value="1"/>
</dbReference>
<keyword evidence="5 7" id="KW-0804">Transcription</keyword>
<evidence type="ECO:0000256" key="2">
    <source>
        <dbReference type="ARBA" id="ARBA00008089"/>
    </source>
</evidence>
<comment type="subcellular location">
    <subcellularLocation>
        <location evidence="1 7">Nucleus</location>
    </subcellularLocation>
</comment>
<comment type="similarity">
    <text evidence="2 7">Belongs to the Mediator complex subunit 9 family.</text>
</comment>
<keyword evidence="9" id="KW-1185">Reference proteome</keyword>
<evidence type="ECO:0000256" key="1">
    <source>
        <dbReference type="ARBA" id="ARBA00004123"/>
    </source>
</evidence>
<keyword evidence="6 7" id="KW-0539">Nucleus</keyword>
<dbReference type="InParanoid" id="G4U2H7"/>
<dbReference type="Proteomes" id="UP000007148">
    <property type="component" value="Unassembled WGS sequence"/>
</dbReference>
<comment type="subunit">
    <text evidence="7">Component of the Mediator complex.</text>
</comment>
<comment type="function">
    <text evidence="7">Component of the Mediator complex, a coactivator involved in the regulated transcription of nearly all RNA polymerase II-dependent genes. Mediator functions as a bridge to convey information from gene-specific regulatory proteins to the basal RNA polymerase II transcription machinery. Mediator is recruited to promoters by direct interactions with regulatory proteins and serves as a scaffold for the assembly of a functional preinitiation complex with RNA polymerase II and the general transcription factors.</text>
</comment>
<evidence type="ECO:0000313" key="9">
    <source>
        <dbReference type="Proteomes" id="UP000007148"/>
    </source>
</evidence>
<evidence type="ECO:0000313" key="8">
    <source>
        <dbReference type="EMBL" id="CCA77788.1"/>
    </source>
</evidence>
<evidence type="ECO:0000256" key="4">
    <source>
        <dbReference type="ARBA" id="ARBA00023159"/>
    </source>
</evidence>
<protein>
    <recommendedName>
        <fullName evidence="7">Mediator of RNA polymerase II transcription subunit 9</fullName>
    </recommendedName>
    <alternativeName>
        <fullName evidence="7">Mediator complex subunit 9</fullName>
    </alternativeName>
</protein>
<dbReference type="GO" id="GO:0006357">
    <property type="term" value="P:regulation of transcription by RNA polymerase II"/>
    <property type="evidence" value="ECO:0007669"/>
    <property type="project" value="InterPro"/>
</dbReference>
<dbReference type="GO" id="GO:0003712">
    <property type="term" value="F:transcription coregulator activity"/>
    <property type="evidence" value="ECO:0007669"/>
    <property type="project" value="InterPro"/>
</dbReference>
<keyword evidence="4 7" id="KW-0010">Activator</keyword>
<keyword evidence="3 7" id="KW-0805">Transcription regulation</keyword>
<dbReference type="AlphaFoldDB" id="G4U2H7"/>
<accession>G4U2H7</accession>
<dbReference type="InterPro" id="IPR011425">
    <property type="entry name" value="Med9"/>
</dbReference>
<evidence type="ECO:0000256" key="5">
    <source>
        <dbReference type="ARBA" id="ARBA00023163"/>
    </source>
</evidence>
<evidence type="ECO:0000256" key="3">
    <source>
        <dbReference type="ARBA" id="ARBA00023015"/>
    </source>
</evidence>
<dbReference type="HOGENOM" id="CLU_146814_0_0_1"/>
<gene>
    <name evidence="7" type="primary">MED9</name>
    <name evidence="8" type="ORF">PIIN_03423</name>
</gene>
<dbReference type="OrthoDB" id="2563275at2759"/>
<dbReference type="GO" id="GO:0016592">
    <property type="term" value="C:mediator complex"/>
    <property type="evidence" value="ECO:0007669"/>
    <property type="project" value="InterPro"/>
</dbReference>
<reference evidence="8 9" key="1">
    <citation type="journal article" date="2011" name="PLoS Pathog.">
        <title>Endophytic Life Strategies Decoded by Genome and Transcriptome Analyses of the Mutualistic Root Symbiont Piriformospora indica.</title>
        <authorList>
            <person name="Zuccaro A."/>
            <person name="Lahrmann U."/>
            <person name="Guldener U."/>
            <person name="Langen G."/>
            <person name="Pfiffi S."/>
            <person name="Biedenkopf D."/>
            <person name="Wong P."/>
            <person name="Samans B."/>
            <person name="Grimm C."/>
            <person name="Basiewicz M."/>
            <person name="Murat C."/>
            <person name="Martin F."/>
            <person name="Kogel K.H."/>
        </authorList>
    </citation>
    <scope>NUCLEOTIDE SEQUENCE [LARGE SCALE GENOMIC DNA]</scope>
    <source>
        <strain evidence="8 9">DSM 11827</strain>
    </source>
</reference>
<sequence length="103" mass="11603">MATENPFPLSSLEGLIPSLLKVYAMVNDVPYNANEEGHTPTTAQQLVEATDDFKKQLQNARVLVENLVGGDLNSASQDEVIKMLEKWRDLKREQLQKHFTSAF</sequence>
<proteinExistence type="inferred from homology"/>
<name>G4U2H7_SERID</name>
<organism evidence="8 9">
    <name type="scientific">Serendipita indica (strain DSM 11827)</name>
    <name type="common">Root endophyte fungus</name>
    <name type="synonym">Piriformospora indica</name>
    <dbReference type="NCBI Taxonomy" id="1109443"/>
    <lineage>
        <taxon>Eukaryota</taxon>
        <taxon>Fungi</taxon>
        <taxon>Dikarya</taxon>
        <taxon>Basidiomycota</taxon>
        <taxon>Agaricomycotina</taxon>
        <taxon>Agaricomycetes</taxon>
        <taxon>Sebacinales</taxon>
        <taxon>Serendipitaceae</taxon>
        <taxon>Serendipita</taxon>
    </lineage>
</organism>